<dbReference type="InterPro" id="IPR016488">
    <property type="entry name" value="NADH_Ub_cplx-1_asu_su-6"/>
</dbReference>
<evidence type="ECO:0000256" key="8">
    <source>
        <dbReference type="ARBA" id="ARBA00023136"/>
    </source>
</evidence>
<accession>A0A7S2XS79</accession>
<keyword evidence="7" id="KW-0496">Mitochondrion</keyword>
<dbReference type="CDD" id="cd20266">
    <property type="entry name" value="Complex1_LYR_NDUFA6_LYRM6"/>
    <property type="match status" value="1"/>
</dbReference>
<comment type="subcellular location">
    <subcellularLocation>
        <location evidence="1">Mitochondrion inner membrane</location>
        <topology evidence="1">Peripheral membrane protein</topology>
        <orientation evidence="1">Matrix side</orientation>
    </subcellularLocation>
</comment>
<evidence type="ECO:0000256" key="7">
    <source>
        <dbReference type="ARBA" id="ARBA00023128"/>
    </source>
</evidence>
<sequence>MAQLELALKARLLVISNPPARLYRSICKEVPRVLTIYDIDMPLPEARAAVRSHFERNAAIKDDRVLEMLVERGYMELEETLLQHKQRPHLLRTLEGYLTPEGATRKRLTANSTQDEQFDRSY</sequence>
<dbReference type="GO" id="GO:0006979">
    <property type="term" value="P:response to oxidative stress"/>
    <property type="evidence" value="ECO:0007669"/>
    <property type="project" value="TreeGrafter"/>
</dbReference>
<evidence type="ECO:0000256" key="6">
    <source>
        <dbReference type="ARBA" id="ARBA00022982"/>
    </source>
</evidence>
<protein>
    <recommendedName>
        <fullName evidence="10">Complex 1 LYR protein domain-containing protein</fullName>
    </recommendedName>
</protein>
<name>A0A7S2XS79_9STRA</name>
<keyword evidence="8" id="KW-0472">Membrane</keyword>
<dbReference type="InterPro" id="IPR045299">
    <property type="entry name" value="Complex1_LYR_NDUFA6_LYRM6"/>
</dbReference>
<evidence type="ECO:0000256" key="3">
    <source>
        <dbReference type="ARBA" id="ARBA00022448"/>
    </source>
</evidence>
<evidence type="ECO:0000313" key="11">
    <source>
        <dbReference type="EMBL" id="CAD9819227.1"/>
    </source>
</evidence>
<dbReference type="GO" id="GO:0045271">
    <property type="term" value="C:respiratory chain complex I"/>
    <property type="evidence" value="ECO:0007669"/>
    <property type="project" value="InterPro"/>
</dbReference>
<keyword evidence="4" id="KW-0679">Respiratory chain</keyword>
<evidence type="ECO:0000256" key="5">
    <source>
        <dbReference type="ARBA" id="ARBA00022792"/>
    </source>
</evidence>
<evidence type="ECO:0000259" key="10">
    <source>
        <dbReference type="Pfam" id="PF05347"/>
    </source>
</evidence>
<evidence type="ECO:0000256" key="4">
    <source>
        <dbReference type="ARBA" id="ARBA00022660"/>
    </source>
</evidence>
<reference evidence="11" key="1">
    <citation type="submission" date="2021-01" db="EMBL/GenBank/DDBJ databases">
        <authorList>
            <person name="Corre E."/>
            <person name="Pelletier E."/>
            <person name="Niang G."/>
            <person name="Scheremetjew M."/>
            <person name="Finn R."/>
            <person name="Kale V."/>
            <person name="Holt S."/>
            <person name="Cochrane G."/>
            <person name="Meng A."/>
            <person name="Brown T."/>
            <person name="Cohen L."/>
        </authorList>
    </citation>
    <scope>NUCLEOTIDE SEQUENCE</scope>
    <source>
        <strain evidence="11">CCMP2084</strain>
    </source>
</reference>
<proteinExistence type="inferred from homology"/>
<keyword evidence="6" id="KW-0249">Electron transport</keyword>
<keyword evidence="5" id="KW-0999">Mitochondrion inner membrane</keyword>
<dbReference type="PANTHER" id="PTHR12964">
    <property type="entry name" value="NADH-UBIQUINONE OXIDOREDUCTASE B14 SUBUNIT"/>
    <property type="match status" value="1"/>
</dbReference>
<dbReference type="Pfam" id="PF05347">
    <property type="entry name" value="Complex1_LYR"/>
    <property type="match status" value="1"/>
</dbReference>
<dbReference type="GO" id="GO:0005743">
    <property type="term" value="C:mitochondrial inner membrane"/>
    <property type="evidence" value="ECO:0007669"/>
    <property type="project" value="UniProtKB-SubCell"/>
</dbReference>
<keyword evidence="3" id="KW-0813">Transport</keyword>
<dbReference type="EMBL" id="HBHQ01016553">
    <property type="protein sequence ID" value="CAD9819227.1"/>
    <property type="molecule type" value="Transcribed_RNA"/>
</dbReference>
<gene>
    <name evidence="11" type="ORF">ASEP1449_LOCUS11060</name>
</gene>
<dbReference type="PANTHER" id="PTHR12964:SF0">
    <property type="entry name" value="NADH DEHYDROGENASE [UBIQUINONE] 1 ALPHA SUBCOMPLEX SUBUNIT 6"/>
    <property type="match status" value="1"/>
</dbReference>
<evidence type="ECO:0000256" key="1">
    <source>
        <dbReference type="ARBA" id="ARBA00004443"/>
    </source>
</evidence>
<feature type="domain" description="Complex 1 LYR protein" evidence="10">
    <location>
        <begin position="21"/>
        <end position="79"/>
    </location>
</feature>
<evidence type="ECO:0000256" key="9">
    <source>
        <dbReference type="SAM" id="MobiDB-lite"/>
    </source>
</evidence>
<dbReference type="InterPro" id="IPR008011">
    <property type="entry name" value="Complex1_LYR_dom"/>
</dbReference>
<comment type="similarity">
    <text evidence="2">Belongs to the complex I LYR family.</text>
</comment>
<feature type="region of interest" description="Disordered" evidence="9">
    <location>
        <begin position="102"/>
        <end position="122"/>
    </location>
</feature>
<dbReference type="AlphaFoldDB" id="A0A7S2XS79"/>
<organism evidence="11">
    <name type="scientific">Attheya septentrionalis</name>
    <dbReference type="NCBI Taxonomy" id="420275"/>
    <lineage>
        <taxon>Eukaryota</taxon>
        <taxon>Sar</taxon>
        <taxon>Stramenopiles</taxon>
        <taxon>Ochrophyta</taxon>
        <taxon>Bacillariophyta</taxon>
        <taxon>Coscinodiscophyceae</taxon>
        <taxon>Chaetocerotophycidae</taxon>
        <taxon>Chaetocerotales</taxon>
        <taxon>Attheyaceae</taxon>
        <taxon>Attheya</taxon>
    </lineage>
</organism>
<evidence type="ECO:0000256" key="2">
    <source>
        <dbReference type="ARBA" id="ARBA00009508"/>
    </source>
</evidence>